<dbReference type="PANTHER" id="PTHR43805:SF1">
    <property type="entry name" value="GP-PDE DOMAIN-CONTAINING PROTEIN"/>
    <property type="match status" value="1"/>
</dbReference>
<comment type="caution">
    <text evidence="2">The sequence shown here is derived from an EMBL/GenBank/DDBJ whole genome shotgun (WGS) entry which is preliminary data.</text>
</comment>
<dbReference type="AlphaFoldDB" id="A0A7W7VHZ4"/>
<dbReference type="GO" id="GO:0006629">
    <property type="term" value="P:lipid metabolic process"/>
    <property type="evidence" value="ECO:0007669"/>
    <property type="project" value="InterPro"/>
</dbReference>
<dbReference type="Pfam" id="PF03009">
    <property type="entry name" value="GDPD"/>
    <property type="match status" value="1"/>
</dbReference>
<dbReference type="RefSeq" id="WP_311771418.1">
    <property type="nucleotide sequence ID" value="NZ_JACHJQ010000008.1"/>
</dbReference>
<keyword evidence="2" id="KW-0378">Hydrolase</keyword>
<evidence type="ECO:0000313" key="2">
    <source>
        <dbReference type="EMBL" id="MBB4910754.1"/>
    </source>
</evidence>
<dbReference type="Proteomes" id="UP000520767">
    <property type="component" value="Unassembled WGS sequence"/>
</dbReference>
<evidence type="ECO:0000259" key="1">
    <source>
        <dbReference type="PROSITE" id="PS51704"/>
    </source>
</evidence>
<organism evidence="2 3">
    <name type="scientific">Actinophytocola algeriensis</name>
    <dbReference type="NCBI Taxonomy" id="1768010"/>
    <lineage>
        <taxon>Bacteria</taxon>
        <taxon>Bacillati</taxon>
        <taxon>Actinomycetota</taxon>
        <taxon>Actinomycetes</taxon>
        <taxon>Pseudonocardiales</taxon>
        <taxon>Pseudonocardiaceae</taxon>
    </lineage>
</organism>
<dbReference type="InterPro" id="IPR030395">
    <property type="entry name" value="GP_PDE_dom"/>
</dbReference>
<evidence type="ECO:0000313" key="3">
    <source>
        <dbReference type="Proteomes" id="UP000520767"/>
    </source>
</evidence>
<dbReference type="SUPFAM" id="SSF51695">
    <property type="entry name" value="PLC-like phosphodiesterases"/>
    <property type="match status" value="1"/>
</dbReference>
<dbReference type="PROSITE" id="PS51704">
    <property type="entry name" value="GP_PDE"/>
    <property type="match status" value="1"/>
</dbReference>
<dbReference type="Gene3D" id="3.20.20.190">
    <property type="entry name" value="Phosphatidylinositol (PI) phosphodiesterase"/>
    <property type="match status" value="1"/>
</dbReference>
<proteinExistence type="predicted"/>
<accession>A0A7W7VHZ4</accession>
<dbReference type="EMBL" id="JACHJQ010000008">
    <property type="protein sequence ID" value="MBB4910754.1"/>
    <property type="molecule type" value="Genomic_DNA"/>
</dbReference>
<dbReference type="PANTHER" id="PTHR43805">
    <property type="entry name" value="GLYCEROPHOSPHORYL DIESTER PHOSPHODIESTERASE"/>
    <property type="match status" value="1"/>
</dbReference>
<dbReference type="GO" id="GO:0008889">
    <property type="term" value="F:glycerophosphodiester phosphodiesterase activity"/>
    <property type="evidence" value="ECO:0007669"/>
    <property type="project" value="UniProtKB-EC"/>
</dbReference>
<keyword evidence="3" id="KW-1185">Reference proteome</keyword>
<feature type="domain" description="GP-PDE" evidence="1">
    <location>
        <begin position="12"/>
        <end position="250"/>
    </location>
</feature>
<gene>
    <name evidence="2" type="ORF">FHR82_007013</name>
</gene>
<name>A0A7W7VHZ4_9PSEU</name>
<dbReference type="EC" id="3.1.4.46" evidence="2"/>
<dbReference type="CDD" id="cd08561">
    <property type="entry name" value="GDPD_cytoplasmic_ScUgpQ2_like"/>
    <property type="match status" value="1"/>
</dbReference>
<dbReference type="InterPro" id="IPR017946">
    <property type="entry name" value="PLC-like_Pdiesterase_TIM-brl"/>
</dbReference>
<reference evidence="2 3" key="1">
    <citation type="submission" date="2020-08" db="EMBL/GenBank/DDBJ databases">
        <title>Genomic Encyclopedia of Type Strains, Phase III (KMG-III): the genomes of soil and plant-associated and newly described type strains.</title>
        <authorList>
            <person name="Whitman W."/>
        </authorList>
    </citation>
    <scope>NUCLEOTIDE SEQUENCE [LARGE SCALE GENOMIC DNA]</scope>
    <source>
        <strain evidence="2 3">CECT 8960</strain>
    </source>
</reference>
<sequence>MHDHAFFAGPYPRAFVHRGWHYDELDGMENSLSAFRRAVSEGYQYLETDVHATSDGVVVVHHDAVLDRTTDLSGPIARQPWQVVRTAKIRGQEPVSRLEDVLEELPDALLNIDVKASRAIEPLIDTLRRTNSFGRVCVASFSEARLEQVRRSAGDELLTSMGTKAIARLWAAGRLPAFVRARRGHQRIAQVPVRQGRLTIVDKRLIAAARQRGIEVHVWTIDEPDQMHELIDLGVDGIMTDKPGVLQDVLRERGLWAVADGGQAG</sequence>
<protein>
    <submittedName>
        <fullName evidence="2">Glycerophosphoryl diester phosphodiesterase</fullName>
        <ecNumber evidence="2">3.1.4.46</ecNumber>
    </submittedName>
</protein>